<dbReference type="Proteomes" id="UP000198598">
    <property type="component" value="Unassembled WGS sequence"/>
</dbReference>
<reference evidence="1 2" key="1">
    <citation type="submission" date="2016-10" db="EMBL/GenBank/DDBJ databases">
        <authorList>
            <person name="de Groot N.N."/>
        </authorList>
    </citation>
    <scope>NUCLEOTIDE SEQUENCE [LARGE SCALE GENOMIC DNA]</scope>
    <source>
        <strain evidence="1 2">DSM 26130</strain>
    </source>
</reference>
<sequence>MLLYHYPVKHISPMNRHLLSFTLLAVCVLLDGCFRPSAPPPPTTGDIYRPVYATSADVRNVQTLAPQPLRNIGKIYAKDNYLFVNEVGSGIHIVDNRNPESPVKLAFISIPGNHELSIKDSTLYADNILDLVALNIADPRNVRLVKRIENAFERSAYPLATNVRFECPDPAQGIVIRWEKASIENPQCYR</sequence>
<organism evidence="1 2">
    <name type="scientific">Spirosoma endophyticum</name>
    <dbReference type="NCBI Taxonomy" id="662367"/>
    <lineage>
        <taxon>Bacteria</taxon>
        <taxon>Pseudomonadati</taxon>
        <taxon>Bacteroidota</taxon>
        <taxon>Cytophagia</taxon>
        <taxon>Cytophagales</taxon>
        <taxon>Cytophagaceae</taxon>
        <taxon>Spirosoma</taxon>
    </lineage>
</organism>
<evidence type="ECO:0000313" key="1">
    <source>
        <dbReference type="EMBL" id="SFC92771.1"/>
    </source>
</evidence>
<dbReference type="STRING" id="662367.SAMN05216167_102847"/>
<proteinExistence type="predicted"/>
<dbReference type="AlphaFoldDB" id="A0A1I1N534"/>
<gene>
    <name evidence="1" type="ORF">SAMN05216167_102847</name>
</gene>
<dbReference type="EMBL" id="FOLQ01000002">
    <property type="protein sequence ID" value="SFC92771.1"/>
    <property type="molecule type" value="Genomic_DNA"/>
</dbReference>
<accession>A0A1I1N534</accession>
<evidence type="ECO:0000313" key="2">
    <source>
        <dbReference type="Proteomes" id="UP000198598"/>
    </source>
</evidence>
<evidence type="ECO:0008006" key="3">
    <source>
        <dbReference type="Google" id="ProtNLM"/>
    </source>
</evidence>
<name>A0A1I1N534_9BACT</name>
<keyword evidence="2" id="KW-1185">Reference proteome</keyword>
<protein>
    <recommendedName>
        <fullName evidence="3">LVIVD repeat-containing protein</fullName>
    </recommendedName>
</protein>